<dbReference type="GO" id="GO:0046872">
    <property type="term" value="F:metal ion binding"/>
    <property type="evidence" value="ECO:0007669"/>
    <property type="project" value="UniProtKB-KW"/>
</dbReference>
<evidence type="ECO:0000256" key="3">
    <source>
        <dbReference type="ARBA" id="ARBA00023004"/>
    </source>
</evidence>
<dbReference type="EMBL" id="BEYU01000040">
    <property type="protein sequence ID" value="GBG28254.1"/>
    <property type="molecule type" value="Genomic_DNA"/>
</dbReference>
<name>A0A2R5GK60_9STRA</name>
<protein>
    <submittedName>
        <fullName evidence="5">Indoleamine 2,3-dioxygenase 2</fullName>
    </submittedName>
</protein>
<dbReference type="OrthoDB" id="10262710at2759"/>
<reference evidence="5 6" key="1">
    <citation type="submission" date="2017-12" db="EMBL/GenBank/DDBJ databases">
        <title>Sequencing, de novo assembly and annotation of complete genome of a new Thraustochytrid species, strain FCC1311.</title>
        <authorList>
            <person name="Sedici K."/>
            <person name="Godart F."/>
            <person name="Aiese Cigliano R."/>
            <person name="Sanseverino W."/>
            <person name="Barakat M."/>
            <person name="Ortet P."/>
            <person name="Marechal E."/>
            <person name="Cagnac O."/>
            <person name="Amato A."/>
        </authorList>
    </citation>
    <scope>NUCLEOTIDE SEQUENCE [LARGE SCALE GENOMIC DNA]</scope>
</reference>
<dbReference type="Pfam" id="PF01231">
    <property type="entry name" value="IDO"/>
    <property type="match status" value="1"/>
</dbReference>
<dbReference type="Proteomes" id="UP000241890">
    <property type="component" value="Unassembled WGS sequence"/>
</dbReference>
<keyword evidence="4" id="KW-0349">Heme</keyword>
<sequence>MSTLPEEVQAGVPESPRVPATADRARAALAARWELDLRGGFLPLDTPETLPGSAFAGWEALMKKLPEIGADREEIFRAVAAQSENAESVEVFLRCCERRFLIRAHVVFGFIVHVIVNGPSKEPWEASDEIPVELAEPFMIVNERLGLPGICCSCTYDTFKWKLRDPSGPVCLDNLETSASMSGETAEEAFHLTAAMHGDMADAMFDLLQAPEHVRDGDMEALKSTLRKVRGGLLNCIKIFKVMVERLEPDSFEAYRPYMQGFNPNGVVFARREGPPSVVVAKGASAGQTAMFFLIDAALDVHHVKSAGAFANEMLDYIPSKHRECVIDFRERLNACGSLREIEAIHKEYKSAINALHAFRAFHQRVVLAFLSKVAYGTGASDFRVLLQEALDQTK</sequence>
<evidence type="ECO:0000256" key="2">
    <source>
        <dbReference type="ARBA" id="ARBA00022723"/>
    </source>
</evidence>
<proteinExistence type="inferred from homology"/>
<keyword evidence="3 4" id="KW-0408">Iron</keyword>
<keyword evidence="6" id="KW-1185">Reference proteome</keyword>
<dbReference type="AlphaFoldDB" id="A0A2R5GK60"/>
<dbReference type="PANTHER" id="PTHR28657:SF5">
    <property type="entry name" value="INDOLEAMINE 2,3-DIOXYGENASE"/>
    <property type="match status" value="1"/>
</dbReference>
<dbReference type="InParanoid" id="A0A2R5GK60"/>
<keyword evidence="2 4" id="KW-0479">Metal-binding</keyword>
<dbReference type="SUPFAM" id="SSF140959">
    <property type="entry name" value="Indolic compounds 2,3-dioxygenase-like"/>
    <property type="match status" value="1"/>
</dbReference>
<feature type="binding site" description="proximal binding residue" evidence="4">
    <location>
        <position position="363"/>
    </location>
    <ligand>
        <name>heme b</name>
        <dbReference type="ChEBI" id="CHEBI:60344"/>
    </ligand>
    <ligandPart>
        <name>Fe</name>
        <dbReference type="ChEBI" id="CHEBI:18248"/>
    </ligandPart>
</feature>
<dbReference type="Gene3D" id="1.20.58.480">
    <property type="match status" value="1"/>
</dbReference>
<organism evidence="5 6">
    <name type="scientific">Hondaea fermentalgiana</name>
    <dbReference type="NCBI Taxonomy" id="2315210"/>
    <lineage>
        <taxon>Eukaryota</taxon>
        <taxon>Sar</taxon>
        <taxon>Stramenopiles</taxon>
        <taxon>Bigyra</taxon>
        <taxon>Labyrinthulomycetes</taxon>
        <taxon>Thraustochytrida</taxon>
        <taxon>Thraustochytriidae</taxon>
        <taxon>Hondaea</taxon>
    </lineage>
</organism>
<comment type="caution">
    <text evidence="5">The sequence shown here is derived from an EMBL/GenBank/DDBJ whole genome shotgun (WGS) entry which is preliminary data.</text>
</comment>
<evidence type="ECO:0000256" key="4">
    <source>
        <dbReference type="PIRSR" id="PIRSR600898-1"/>
    </source>
</evidence>
<keyword evidence="5" id="KW-0223">Dioxygenase</keyword>
<dbReference type="InterPro" id="IPR000898">
    <property type="entry name" value="Indolamine_dOase"/>
</dbReference>
<dbReference type="PANTHER" id="PTHR28657">
    <property type="entry name" value="INDOLEAMINE 2,3-DIOXYGENASE"/>
    <property type="match status" value="1"/>
</dbReference>
<keyword evidence="5" id="KW-0560">Oxidoreductase</keyword>
<dbReference type="InterPro" id="IPR037217">
    <property type="entry name" value="Trp/Indoleamine_2_3_dOase-like"/>
</dbReference>
<evidence type="ECO:0000256" key="1">
    <source>
        <dbReference type="ARBA" id="ARBA00007119"/>
    </source>
</evidence>
<comment type="similarity">
    <text evidence="1">Belongs to the indoleamine 2,3-dioxygenase family.</text>
</comment>
<accession>A0A2R5GK60</accession>
<evidence type="ECO:0000313" key="5">
    <source>
        <dbReference type="EMBL" id="GBG28254.1"/>
    </source>
</evidence>
<evidence type="ECO:0000313" key="6">
    <source>
        <dbReference type="Proteomes" id="UP000241890"/>
    </source>
</evidence>
<dbReference type="GO" id="GO:0019441">
    <property type="term" value="P:L-tryptophan catabolic process to kynurenine"/>
    <property type="evidence" value="ECO:0007669"/>
    <property type="project" value="InterPro"/>
</dbReference>
<gene>
    <name evidence="5" type="ORF">FCC1311_044772</name>
</gene>
<dbReference type="GO" id="GO:0016702">
    <property type="term" value="F:oxidoreductase activity, acting on single donors with incorporation of molecular oxygen, incorporation of two atoms of oxygen"/>
    <property type="evidence" value="ECO:0007669"/>
    <property type="project" value="UniProtKB-ARBA"/>
</dbReference>
<dbReference type="GO" id="GO:0020037">
    <property type="term" value="F:heme binding"/>
    <property type="evidence" value="ECO:0007669"/>
    <property type="project" value="InterPro"/>
</dbReference>